<accession>A0A1H3GRJ3</accession>
<dbReference type="Pfam" id="PF03872">
    <property type="entry name" value="RseA_N"/>
    <property type="match status" value="1"/>
</dbReference>
<evidence type="ECO:0000259" key="1">
    <source>
        <dbReference type="Pfam" id="PF03872"/>
    </source>
</evidence>
<dbReference type="CDD" id="cd16328">
    <property type="entry name" value="RseA_N"/>
    <property type="match status" value="1"/>
</dbReference>
<dbReference type="Gene3D" id="1.10.10.880">
    <property type="entry name" value="Anti sigma-E protein RseA, N-terminal domain"/>
    <property type="match status" value="1"/>
</dbReference>
<dbReference type="PANTHER" id="PTHR38104:SF1">
    <property type="entry name" value="ANTI-SIGMA-E FACTOR RSEA"/>
    <property type="match status" value="1"/>
</dbReference>
<proteinExistence type="predicted"/>
<dbReference type="RefSeq" id="WP_074921128.1">
    <property type="nucleotide sequence ID" value="NZ_CP141274.1"/>
</dbReference>
<evidence type="ECO:0000313" key="3">
    <source>
        <dbReference type="Proteomes" id="UP000183417"/>
    </source>
</evidence>
<dbReference type="EMBL" id="FNPE01000002">
    <property type="protein sequence ID" value="SDY05585.1"/>
    <property type="molecule type" value="Genomic_DNA"/>
</dbReference>
<dbReference type="Proteomes" id="UP000183417">
    <property type="component" value="Unassembled WGS sequence"/>
</dbReference>
<gene>
    <name evidence="2" type="ORF">SAMN05421547_102317</name>
</gene>
<evidence type="ECO:0000313" key="2">
    <source>
        <dbReference type="EMBL" id="SDY05585.1"/>
    </source>
</evidence>
<dbReference type="GO" id="GO:0016989">
    <property type="term" value="F:sigma factor antagonist activity"/>
    <property type="evidence" value="ECO:0007669"/>
    <property type="project" value="InterPro"/>
</dbReference>
<dbReference type="GeneID" id="94690736"/>
<dbReference type="AlphaFoldDB" id="A0A1H3GRJ3"/>
<dbReference type="InterPro" id="IPR036147">
    <property type="entry name" value="Anti-sigma_E_RseA_N_sf"/>
</dbReference>
<reference evidence="2 3" key="1">
    <citation type="submission" date="2016-10" db="EMBL/GenBank/DDBJ databases">
        <authorList>
            <person name="de Groot N.N."/>
        </authorList>
    </citation>
    <scope>NUCLEOTIDE SEQUENCE [LARGE SCALE GENOMIC DNA]</scope>
    <source>
        <strain evidence="2 3">LMG 24775</strain>
    </source>
</reference>
<dbReference type="SUPFAM" id="SSF89069">
    <property type="entry name" value="N-terminal, cytoplasmic domain of anti-sigmaE factor RseA"/>
    <property type="match status" value="1"/>
</dbReference>
<dbReference type="InterPro" id="IPR052383">
    <property type="entry name" value="Anti-sigma-E_RseA-like"/>
</dbReference>
<dbReference type="PANTHER" id="PTHR38104">
    <property type="match status" value="1"/>
</dbReference>
<protein>
    <submittedName>
        <fullName evidence="2">Anti sigma-E protein, RseA</fullName>
    </submittedName>
</protein>
<dbReference type="InterPro" id="IPR005572">
    <property type="entry name" value="Anti-sigma_E_RseA_N"/>
</dbReference>
<name>A0A1H3GRJ3_9BURK</name>
<organism evidence="2 3">
    <name type="scientific">Delftia lacustris</name>
    <dbReference type="NCBI Taxonomy" id="558537"/>
    <lineage>
        <taxon>Bacteria</taxon>
        <taxon>Pseudomonadati</taxon>
        <taxon>Pseudomonadota</taxon>
        <taxon>Betaproteobacteria</taxon>
        <taxon>Burkholderiales</taxon>
        <taxon>Comamonadaceae</taxon>
        <taxon>Delftia</taxon>
    </lineage>
</organism>
<feature type="domain" description="Anti sigma-E protein RseA N-terminal" evidence="1">
    <location>
        <begin position="8"/>
        <end position="83"/>
    </location>
</feature>
<sequence length="237" mass="24563">MNDDLTKREQLSALADGELSAAELQAALAYAQSDAGQQEWRMYHLVGDVLRSPELAHHSRHDLLSGIRSQLANEPRRPLVPVAADELEQVARPAHGRAVVNGAPLHDAANASVFRWKMAAGFASVAAVAAIGWSVMVGAPAGPGAAPGRALAALETGAPAAAAVAGNAQDFPLGDTAQSSSVVAVAGPYGQSVMLRDPRLDALLASHPQYSGPATLQMPASFLRNANFASAPRANQR</sequence>